<reference evidence="4" key="1">
    <citation type="submission" date="2021-04" db="EMBL/GenBank/DDBJ databases">
        <authorList>
            <consortium name="Wellcome Sanger Institute Data Sharing"/>
        </authorList>
    </citation>
    <scope>NUCLEOTIDE SEQUENCE [LARGE SCALE GENOMIC DNA]</scope>
</reference>
<feature type="repeat" description="TNFR-Cys" evidence="1">
    <location>
        <begin position="102"/>
        <end position="144"/>
    </location>
</feature>
<dbReference type="PANTHER" id="PTHR46838:SF1">
    <property type="entry name" value="TUMOR NECROSIS FACTOR RECEPTOR SUPERFAMILY MEMBER 14"/>
    <property type="match status" value="1"/>
</dbReference>
<dbReference type="InterPro" id="IPR008063">
    <property type="entry name" value="Fas_rcpt"/>
</dbReference>
<reference evidence="4" key="2">
    <citation type="submission" date="2025-08" db="UniProtKB">
        <authorList>
            <consortium name="Ensembl"/>
        </authorList>
    </citation>
    <scope>IDENTIFICATION</scope>
</reference>
<dbReference type="AlphaFoldDB" id="A0A3Q1JQ53"/>
<feature type="domain" description="TNFR-Cys" evidence="3">
    <location>
        <begin position="60"/>
        <end position="100"/>
    </location>
</feature>
<keyword evidence="2" id="KW-0812">Transmembrane</keyword>
<feature type="transmembrane region" description="Helical" evidence="2">
    <location>
        <begin position="237"/>
        <end position="258"/>
    </location>
</feature>
<feature type="repeat" description="TNFR-Cys" evidence="1">
    <location>
        <begin position="1"/>
        <end position="36"/>
    </location>
</feature>
<keyword evidence="2" id="KW-1133">Transmembrane helix</keyword>
<dbReference type="CDD" id="cd13405">
    <property type="entry name" value="TNFRSF14_teleost"/>
    <property type="match status" value="1"/>
</dbReference>
<dbReference type="GO" id="GO:0006915">
    <property type="term" value="P:apoptotic process"/>
    <property type="evidence" value="ECO:0007669"/>
    <property type="project" value="InterPro"/>
</dbReference>
<comment type="caution">
    <text evidence="1">Lacks conserved residue(s) required for the propagation of feature annotation.</text>
</comment>
<evidence type="ECO:0000256" key="2">
    <source>
        <dbReference type="SAM" id="Phobius"/>
    </source>
</evidence>
<dbReference type="GO" id="GO:0009897">
    <property type="term" value="C:external side of plasma membrane"/>
    <property type="evidence" value="ECO:0007669"/>
    <property type="project" value="TreeGrafter"/>
</dbReference>
<dbReference type="InParanoid" id="A0A3Q1JQ53"/>
<evidence type="ECO:0000259" key="3">
    <source>
        <dbReference type="PROSITE" id="PS50050"/>
    </source>
</evidence>
<name>A0A3Q1JQ53_ANATE</name>
<feature type="domain" description="TNFR-Cys" evidence="3">
    <location>
        <begin position="1"/>
        <end position="36"/>
    </location>
</feature>
<evidence type="ECO:0000313" key="4">
    <source>
        <dbReference type="Ensembl" id="ENSATEP00000032839.1"/>
    </source>
</evidence>
<dbReference type="Gene3D" id="2.10.50.10">
    <property type="entry name" value="Tumor Necrosis Factor Receptor, subunit A, domain 2"/>
    <property type="match status" value="4"/>
</dbReference>
<reference evidence="4" key="3">
    <citation type="submission" date="2025-09" db="UniProtKB">
        <authorList>
            <consortium name="Ensembl"/>
        </authorList>
    </citation>
    <scope>IDENTIFICATION</scope>
</reference>
<dbReference type="GO" id="GO:0046642">
    <property type="term" value="P:negative regulation of alpha-beta T cell proliferation"/>
    <property type="evidence" value="ECO:0007669"/>
    <property type="project" value="TreeGrafter"/>
</dbReference>
<dbReference type="GO" id="GO:0002720">
    <property type="term" value="P:positive regulation of cytokine production involved in immune response"/>
    <property type="evidence" value="ECO:0007669"/>
    <property type="project" value="TreeGrafter"/>
</dbReference>
<dbReference type="PANTHER" id="PTHR46838">
    <property type="entry name" value="TUMOR NECROSIS FACTOR RECEPTOR SUPERFAMILY MEMBER 14"/>
    <property type="match status" value="1"/>
</dbReference>
<dbReference type="GeneTree" id="ENSGT00950000183126"/>
<dbReference type="PROSITE" id="PS50050">
    <property type="entry name" value="TNFR_NGFR_2"/>
    <property type="match status" value="3"/>
</dbReference>
<evidence type="ECO:0000313" key="5">
    <source>
        <dbReference type="Proteomes" id="UP000265040"/>
    </source>
</evidence>
<feature type="repeat" description="TNFR-Cys" evidence="1">
    <location>
        <begin position="60"/>
        <end position="100"/>
    </location>
</feature>
<feature type="domain" description="TNFR-Cys" evidence="3">
    <location>
        <begin position="102"/>
        <end position="144"/>
    </location>
</feature>
<feature type="disulfide bond" evidence="1">
    <location>
        <begin position="82"/>
        <end position="100"/>
    </location>
</feature>
<dbReference type="OrthoDB" id="10031141at2759"/>
<dbReference type="Proteomes" id="UP000265040">
    <property type="component" value="Chromosome 7"/>
</dbReference>
<dbReference type="GO" id="GO:0050829">
    <property type="term" value="P:defense response to Gram-negative bacterium"/>
    <property type="evidence" value="ECO:0007669"/>
    <property type="project" value="TreeGrafter"/>
</dbReference>
<dbReference type="GO" id="GO:0007165">
    <property type="term" value="P:signal transduction"/>
    <property type="evidence" value="ECO:0007669"/>
    <property type="project" value="InterPro"/>
</dbReference>
<protein>
    <recommendedName>
        <fullName evidence="3">TNFR-Cys domain-containing protein</fullName>
    </recommendedName>
</protein>
<feature type="disulfide bond" evidence="1">
    <location>
        <begin position="103"/>
        <end position="118"/>
    </location>
</feature>
<dbReference type="GO" id="GO:0004888">
    <property type="term" value="F:transmembrane signaling receptor activity"/>
    <property type="evidence" value="ECO:0007669"/>
    <property type="project" value="InterPro"/>
</dbReference>
<accession>A0A3Q1JQ53</accession>
<dbReference type="GO" id="GO:0006955">
    <property type="term" value="P:immune response"/>
    <property type="evidence" value="ECO:0007669"/>
    <property type="project" value="InterPro"/>
</dbReference>
<dbReference type="OMA" id="CHITEYK"/>
<dbReference type="SUPFAM" id="SSF57586">
    <property type="entry name" value="TNF receptor-like"/>
    <property type="match status" value="3"/>
</dbReference>
<keyword evidence="1" id="KW-1015">Disulfide bond</keyword>
<dbReference type="GO" id="GO:0050830">
    <property type="term" value="P:defense response to Gram-positive bacterium"/>
    <property type="evidence" value="ECO:0007669"/>
    <property type="project" value="TreeGrafter"/>
</dbReference>
<organism evidence="4 5">
    <name type="scientific">Anabas testudineus</name>
    <name type="common">Climbing perch</name>
    <name type="synonym">Anthias testudineus</name>
    <dbReference type="NCBI Taxonomy" id="64144"/>
    <lineage>
        <taxon>Eukaryota</taxon>
        <taxon>Metazoa</taxon>
        <taxon>Chordata</taxon>
        <taxon>Craniata</taxon>
        <taxon>Vertebrata</taxon>
        <taxon>Euteleostomi</taxon>
        <taxon>Actinopterygii</taxon>
        <taxon>Neopterygii</taxon>
        <taxon>Teleostei</taxon>
        <taxon>Neoteleostei</taxon>
        <taxon>Acanthomorphata</taxon>
        <taxon>Anabantaria</taxon>
        <taxon>Anabantiformes</taxon>
        <taxon>Anabantoidei</taxon>
        <taxon>Anabantidae</taxon>
        <taxon>Anabas</taxon>
    </lineage>
</organism>
<dbReference type="PRINTS" id="PR01680">
    <property type="entry name" value="TNFACTORR6"/>
</dbReference>
<sequence length="288" mass="31524">MNQPNGLTRCLSCTSCDPGHGLFEQKKCTLTSDTVCDILSGYFCKTLEATGCSLAEKHSSCKPGQRIKEHEYHKGNRCCRMCLPGNRVKRDCTEYRSTSCRPCLEGTYMNQPTGLKQCFPCSDCDEGSGLKMKSSCTTTSDTVCEPLEGFYCVDPSDNGCGAAQKHRSCEPGQYISQKGTASTDSVCSDCSDGSFSDGSFPSCRPHTQCETKNLQLLKRGTTSTDAECGEHSLNKTIIWRSVSVSVVLILSGISFVIWKKNGLPKIPGKNSMLTTNKYISFDLLRCFN</sequence>
<dbReference type="PROSITE" id="PS00652">
    <property type="entry name" value="TNFR_NGFR_1"/>
    <property type="match status" value="1"/>
</dbReference>
<evidence type="ECO:0000256" key="1">
    <source>
        <dbReference type="PROSITE-ProRule" id="PRU00206"/>
    </source>
</evidence>
<proteinExistence type="predicted"/>
<dbReference type="SMART" id="SM00208">
    <property type="entry name" value="TNFR"/>
    <property type="match status" value="5"/>
</dbReference>
<dbReference type="GO" id="GO:2000406">
    <property type="term" value="P:positive regulation of T cell migration"/>
    <property type="evidence" value="ECO:0007669"/>
    <property type="project" value="TreeGrafter"/>
</dbReference>
<keyword evidence="2" id="KW-0472">Membrane</keyword>
<feature type="disulfide bond" evidence="1">
    <location>
        <begin position="79"/>
        <end position="92"/>
    </location>
</feature>
<dbReference type="Ensembl" id="ENSATET00000033318.2">
    <property type="protein sequence ID" value="ENSATEP00000032839.1"/>
    <property type="gene ID" value="ENSATEG00000022620.3"/>
</dbReference>
<dbReference type="STRING" id="64144.ENSATEP00000032839"/>
<dbReference type="Pfam" id="PF00020">
    <property type="entry name" value="TNFR_c6"/>
    <property type="match status" value="2"/>
</dbReference>
<dbReference type="InterPro" id="IPR001368">
    <property type="entry name" value="TNFR/NGFR_Cys_rich_reg"/>
</dbReference>
<keyword evidence="5" id="KW-1185">Reference proteome</keyword>